<gene>
    <name evidence="1" type="ORF">EZS28_007548</name>
</gene>
<sequence length="175" mass="19913">IGMNQVGYYYIANVINTLFILEKDLIVNNSVTASPLESIVQGKRYCGVFIDIPCAKLTADSKDYYYQIPDPITFSGVMDLNQLHPIFNEFPVLTRNYASLYLQLWITNFLQDLKVFQLNKSRSFDTYLAQAMIPAEKLDTITLLDDSVAPKSNYYSVRLINCKDLGDADTDPKNK</sequence>
<name>A0A5J4WPP9_9EUKA</name>
<dbReference type="Proteomes" id="UP000324800">
    <property type="component" value="Unassembled WGS sequence"/>
</dbReference>
<comment type="caution">
    <text evidence="1">The sequence shown here is derived from an EMBL/GenBank/DDBJ whole genome shotgun (WGS) entry which is preliminary data.</text>
</comment>
<feature type="non-terminal residue" evidence="1">
    <location>
        <position position="1"/>
    </location>
</feature>
<reference evidence="1 2" key="1">
    <citation type="submission" date="2019-03" db="EMBL/GenBank/DDBJ databases">
        <title>Single cell metagenomics reveals metabolic interactions within the superorganism composed of flagellate Streblomastix strix and complex community of Bacteroidetes bacteria on its surface.</title>
        <authorList>
            <person name="Treitli S.C."/>
            <person name="Kolisko M."/>
            <person name="Husnik F."/>
            <person name="Keeling P."/>
            <person name="Hampl V."/>
        </authorList>
    </citation>
    <scope>NUCLEOTIDE SEQUENCE [LARGE SCALE GENOMIC DNA]</scope>
    <source>
        <strain evidence="1">ST1C</strain>
    </source>
</reference>
<dbReference type="AlphaFoldDB" id="A0A5J4WPP9"/>
<organism evidence="1 2">
    <name type="scientific">Streblomastix strix</name>
    <dbReference type="NCBI Taxonomy" id="222440"/>
    <lineage>
        <taxon>Eukaryota</taxon>
        <taxon>Metamonada</taxon>
        <taxon>Preaxostyla</taxon>
        <taxon>Oxymonadida</taxon>
        <taxon>Streblomastigidae</taxon>
        <taxon>Streblomastix</taxon>
    </lineage>
</organism>
<evidence type="ECO:0000313" key="1">
    <source>
        <dbReference type="EMBL" id="KAA6396920.1"/>
    </source>
</evidence>
<protein>
    <submittedName>
        <fullName evidence="1">Uncharacterized protein</fullName>
    </submittedName>
</protein>
<accession>A0A5J4WPP9</accession>
<dbReference type="EMBL" id="SNRW01001311">
    <property type="protein sequence ID" value="KAA6396920.1"/>
    <property type="molecule type" value="Genomic_DNA"/>
</dbReference>
<evidence type="ECO:0000313" key="2">
    <source>
        <dbReference type="Proteomes" id="UP000324800"/>
    </source>
</evidence>
<proteinExistence type="predicted"/>